<dbReference type="OrthoDB" id="1445985at2"/>
<comment type="caution">
    <text evidence="1">The sequence shown here is derived from an EMBL/GenBank/DDBJ whole genome shotgun (WGS) entry which is preliminary data.</text>
</comment>
<reference evidence="1 2" key="1">
    <citation type="journal article" date="2013" name="Genome Announc.">
        <title>Draft Genome Sequence of Indibacter alkaliphilus Strain LW1T, Isolated from Lonar Lake, a Haloalkaline Lake in the Buldana District of Maharashtra, India.</title>
        <authorList>
            <person name="Singh A."/>
            <person name="Kumar Jangir P."/>
            <person name="Sharma R."/>
            <person name="Singh A."/>
            <person name="Kumar Pinnaka A."/>
            <person name="Shivaji S."/>
        </authorList>
    </citation>
    <scope>NUCLEOTIDE SEQUENCE [LARGE SCALE GENOMIC DNA]</scope>
    <source>
        <strain evidence="2">CCUG 57479 / KCTC 22604 / LW1</strain>
    </source>
</reference>
<protein>
    <submittedName>
        <fullName evidence="1">Uncharacterized protein</fullName>
    </submittedName>
</protein>
<evidence type="ECO:0000313" key="1">
    <source>
        <dbReference type="EMBL" id="EOZ97922.1"/>
    </source>
</evidence>
<dbReference type="eggNOG" id="ENOG502ZQ72">
    <property type="taxonomic scope" value="Bacteria"/>
</dbReference>
<organism evidence="1 2">
    <name type="scientific">Indibacter alkaliphilus (strain CCUG 57479 / KCTC 22604 / LW1)</name>
    <dbReference type="NCBI Taxonomy" id="1189612"/>
    <lineage>
        <taxon>Bacteria</taxon>
        <taxon>Pseudomonadati</taxon>
        <taxon>Bacteroidota</taxon>
        <taxon>Cytophagia</taxon>
        <taxon>Cytophagales</taxon>
        <taxon>Cyclobacteriaceae</taxon>
    </lineage>
</organism>
<proteinExistence type="predicted"/>
<name>S2DFM9_INDAL</name>
<dbReference type="EMBL" id="ALWO02000026">
    <property type="protein sequence ID" value="EOZ97922.1"/>
    <property type="molecule type" value="Genomic_DNA"/>
</dbReference>
<evidence type="ECO:0000313" key="2">
    <source>
        <dbReference type="Proteomes" id="UP000006073"/>
    </source>
</evidence>
<dbReference type="STRING" id="1189612.A33Q_1574"/>
<keyword evidence="2" id="KW-1185">Reference proteome</keyword>
<dbReference type="RefSeq" id="WP_009036066.1">
    <property type="nucleotide sequence ID" value="NZ_ALWO02000026.1"/>
</dbReference>
<gene>
    <name evidence="1" type="ORF">A33Q_1574</name>
</gene>
<sequence length="101" mass="11927">MIKDELIIRLIQQDFKHLQLILEMQQIGFEDDGFHVLNILDVILDILEVEKVSPFIDDIYDIYYGFNKVLLEIPISFESEELIPIATACFQKIKERCAIRR</sequence>
<dbReference type="AlphaFoldDB" id="S2DFM9"/>
<accession>S2DFM9</accession>
<dbReference type="Proteomes" id="UP000006073">
    <property type="component" value="Unassembled WGS sequence"/>
</dbReference>